<dbReference type="Gene3D" id="2.40.128.20">
    <property type="match status" value="1"/>
</dbReference>
<dbReference type="RefSeq" id="WP_110521403.1">
    <property type="nucleotide sequence ID" value="NZ_PDOF01000003.1"/>
</dbReference>
<comment type="caution">
    <text evidence="1">The sequence shown here is derived from an EMBL/GenBank/DDBJ whole genome shotgun (WGS) entry which is preliminary data.</text>
</comment>
<sequence length="146" mass="16736">MEGLPVHIHMKTEVRDQGQKDTNALQASGRLISKGDITYLRFEEPRQEGIEEATMQTVKIQQGEMMVIRKGAVNMNQRFVTGVVTEGTYQSPYGPMRMLTDTKHVRFLWDETANQGEIRLTYTLTLQGQTAGEYDMRVTVKEEHEQ</sequence>
<dbReference type="EMBL" id="PDOF01000003">
    <property type="protein sequence ID" value="PYZ96128.1"/>
    <property type="molecule type" value="Genomic_DNA"/>
</dbReference>
<organism evidence="1 2">
    <name type="scientific">Alteribacter lacisalsi</name>
    <dbReference type="NCBI Taxonomy" id="2045244"/>
    <lineage>
        <taxon>Bacteria</taxon>
        <taxon>Bacillati</taxon>
        <taxon>Bacillota</taxon>
        <taxon>Bacilli</taxon>
        <taxon>Bacillales</taxon>
        <taxon>Bacillaceae</taxon>
        <taxon>Alteribacter</taxon>
    </lineage>
</organism>
<name>A0A2W0HRA8_9BACI</name>
<evidence type="ECO:0008006" key="3">
    <source>
        <dbReference type="Google" id="ProtNLM"/>
    </source>
</evidence>
<dbReference type="InterPro" id="IPR012674">
    <property type="entry name" value="Calycin"/>
</dbReference>
<dbReference type="OrthoDB" id="2352933at2"/>
<evidence type="ECO:0000313" key="2">
    <source>
        <dbReference type="Proteomes" id="UP000248066"/>
    </source>
</evidence>
<accession>A0A2W0HRA8</accession>
<reference evidence="1 2" key="1">
    <citation type="submission" date="2017-10" db="EMBL/GenBank/DDBJ databases">
        <title>Bacillus sp. nov., a halophilic bacterium isolated from a Yangshapao Lake.</title>
        <authorList>
            <person name="Wang H."/>
        </authorList>
    </citation>
    <scope>NUCLEOTIDE SEQUENCE [LARGE SCALE GENOMIC DNA]</scope>
    <source>
        <strain evidence="1 2">YSP-3</strain>
    </source>
</reference>
<evidence type="ECO:0000313" key="1">
    <source>
        <dbReference type="EMBL" id="PYZ96128.1"/>
    </source>
</evidence>
<keyword evidence="2" id="KW-1185">Reference proteome</keyword>
<dbReference type="Proteomes" id="UP000248066">
    <property type="component" value="Unassembled WGS sequence"/>
</dbReference>
<protein>
    <recommendedName>
        <fullName evidence="3">DUF1934 domain-containing protein</fullName>
    </recommendedName>
</protein>
<dbReference type="InterPro" id="IPR015231">
    <property type="entry name" value="DUF1934"/>
</dbReference>
<proteinExistence type="predicted"/>
<dbReference type="SUPFAM" id="SSF50814">
    <property type="entry name" value="Lipocalins"/>
    <property type="match status" value="1"/>
</dbReference>
<gene>
    <name evidence="1" type="ORF">CR205_17325</name>
</gene>
<dbReference type="Pfam" id="PF09148">
    <property type="entry name" value="DUF1934"/>
    <property type="match status" value="1"/>
</dbReference>
<dbReference type="AlphaFoldDB" id="A0A2W0HRA8"/>